<dbReference type="Pfam" id="PF07687">
    <property type="entry name" value="M20_dimer"/>
    <property type="match status" value="1"/>
</dbReference>
<comment type="cofactor">
    <cofactor evidence="9">
        <name>Zn(2+)</name>
        <dbReference type="ChEBI" id="CHEBI:29105"/>
    </cofactor>
    <text evidence="9">Binds 2 Zn(2+) ions per subunit.</text>
</comment>
<dbReference type="InterPro" id="IPR010161">
    <property type="entry name" value="Peptidase_M20B"/>
</dbReference>
<dbReference type="Gene3D" id="3.30.70.360">
    <property type="match status" value="1"/>
</dbReference>
<dbReference type="AlphaFoldDB" id="A0A3D8J0Q0"/>
<evidence type="ECO:0000256" key="8">
    <source>
        <dbReference type="PIRSR" id="PIRSR037215-1"/>
    </source>
</evidence>
<dbReference type="InterPro" id="IPR002933">
    <property type="entry name" value="Peptidase_M20"/>
</dbReference>
<dbReference type="EC" id="3.4.11.4" evidence="7"/>
<evidence type="ECO:0000256" key="7">
    <source>
        <dbReference type="NCBIfam" id="TIGR01882"/>
    </source>
</evidence>
<feature type="domain" description="Peptidase M20 dimerisation" evidence="10">
    <location>
        <begin position="207"/>
        <end position="302"/>
    </location>
</feature>
<dbReference type="GO" id="GO:0045148">
    <property type="term" value="F:tripeptide aminopeptidase activity"/>
    <property type="evidence" value="ECO:0007669"/>
    <property type="project" value="UniProtKB-UniRule"/>
</dbReference>
<feature type="binding site" evidence="9">
    <location>
        <position position="381"/>
    </location>
    <ligand>
        <name>Zn(2+)</name>
        <dbReference type="ChEBI" id="CHEBI:29105"/>
        <label>2</label>
    </ligand>
</feature>
<dbReference type="OrthoDB" id="9804934at2"/>
<dbReference type="InterPro" id="IPR001261">
    <property type="entry name" value="ArgE/DapE_CS"/>
</dbReference>
<dbReference type="SUPFAM" id="SSF55031">
    <property type="entry name" value="Bacterial exopeptidase dimerisation domain"/>
    <property type="match status" value="1"/>
</dbReference>
<keyword evidence="5 9" id="KW-0862">Zinc</keyword>
<dbReference type="PROSITE" id="PS00758">
    <property type="entry name" value="ARGE_DAPE_CPG2_1"/>
    <property type="match status" value="1"/>
</dbReference>
<dbReference type="NCBIfam" id="NF009920">
    <property type="entry name" value="PRK13381.1"/>
    <property type="match status" value="1"/>
</dbReference>
<dbReference type="PROSITE" id="PS00759">
    <property type="entry name" value="ARGE_DAPE_CPG2_2"/>
    <property type="match status" value="1"/>
</dbReference>
<dbReference type="GO" id="GO:0008270">
    <property type="term" value="F:zinc ion binding"/>
    <property type="evidence" value="ECO:0007669"/>
    <property type="project" value="InterPro"/>
</dbReference>
<dbReference type="Proteomes" id="UP000257045">
    <property type="component" value="Unassembled WGS sequence"/>
</dbReference>
<protein>
    <recommendedName>
        <fullName evidence="7">Peptidase T</fullName>
        <ecNumber evidence="7">3.4.11.4</ecNumber>
    </recommendedName>
</protein>
<evidence type="ECO:0000256" key="2">
    <source>
        <dbReference type="ARBA" id="ARBA00022670"/>
    </source>
</evidence>
<feature type="binding site" evidence="9">
    <location>
        <position position="79"/>
    </location>
    <ligand>
        <name>Zn(2+)</name>
        <dbReference type="ChEBI" id="CHEBI:29105"/>
        <label>1</label>
    </ligand>
</feature>
<feature type="binding site" evidence="9">
    <location>
        <position position="175"/>
    </location>
    <ligand>
        <name>Zn(2+)</name>
        <dbReference type="ChEBI" id="CHEBI:29105"/>
        <label>2</label>
    </ligand>
</feature>
<evidence type="ECO:0000259" key="10">
    <source>
        <dbReference type="Pfam" id="PF07687"/>
    </source>
</evidence>
<organism evidence="11 12">
    <name type="scientific">Helicobacter brantae</name>
    <dbReference type="NCBI Taxonomy" id="375927"/>
    <lineage>
        <taxon>Bacteria</taxon>
        <taxon>Pseudomonadati</taxon>
        <taxon>Campylobacterota</taxon>
        <taxon>Epsilonproteobacteria</taxon>
        <taxon>Campylobacterales</taxon>
        <taxon>Helicobacteraceae</taxon>
        <taxon>Helicobacter</taxon>
    </lineage>
</organism>
<feature type="active site" description="Proton acceptor" evidence="8">
    <location>
        <position position="174"/>
    </location>
</feature>
<evidence type="ECO:0000256" key="9">
    <source>
        <dbReference type="PIRSR" id="PIRSR037215-2"/>
    </source>
</evidence>
<dbReference type="NCBIfam" id="TIGR01882">
    <property type="entry name" value="peptidase-T"/>
    <property type="match status" value="1"/>
</dbReference>
<dbReference type="PIRSF" id="PIRSF037215">
    <property type="entry name" value="Peptidase_M20B"/>
    <property type="match status" value="1"/>
</dbReference>
<name>A0A3D8J0Q0_9HELI</name>
<reference evidence="11 12" key="1">
    <citation type="submission" date="2018-04" db="EMBL/GenBank/DDBJ databases">
        <title>Novel Campyloabacter and Helicobacter Species and Strains.</title>
        <authorList>
            <person name="Mannion A.J."/>
            <person name="Shen Z."/>
            <person name="Fox J.G."/>
        </authorList>
    </citation>
    <scope>NUCLEOTIDE SEQUENCE [LARGE SCALE GENOMIC DNA]</scope>
    <source>
        <strain evidence="11 12">MIT 04-9366</strain>
    </source>
</reference>
<evidence type="ECO:0000313" key="12">
    <source>
        <dbReference type="Proteomes" id="UP000257045"/>
    </source>
</evidence>
<keyword evidence="6" id="KW-0482">Metalloprotease</keyword>
<evidence type="ECO:0000313" key="11">
    <source>
        <dbReference type="EMBL" id="RDU70943.1"/>
    </source>
</evidence>
<proteinExistence type="inferred from homology"/>
<feature type="binding site" evidence="9">
    <location>
        <position position="141"/>
    </location>
    <ligand>
        <name>Zn(2+)</name>
        <dbReference type="ChEBI" id="CHEBI:29105"/>
        <label>1</label>
    </ligand>
</feature>
<keyword evidence="12" id="KW-1185">Reference proteome</keyword>
<dbReference type="PANTHER" id="PTHR42994:SF1">
    <property type="entry name" value="PEPTIDASE T"/>
    <property type="match status" value="1"/>
</dbReference>
<comment type="caution">
    <text evidence="11">The sequence shown here is derived from an EMBL/GenBank/DDBJ whole genome shotgun (WGS) entry which is preliminary data.</text>
</comment>
<dbReference type="Gene3D" id="3.40.630.10">
    <property type="entry name" value="Zn peptidases"/>
    <property type="match status" value="1"/>
</dbReference>
<dbReference type="GO" id="GO:0008237">
    <property type="term" value="F:metallopeptidase activity"/>
    <property type="evidence" value="ECO:0007669"/>
    <property type="project" value="UniProtKB-KW"/>
</dbReference>
<feature type="binding site" evidence="9">
    <location>
        <position position="198"/>
    </location>
    <ligand>
        <name>Zn(2+)</name>
        <dbReference type="ChEBI" id="CHEBI:29105"/>
        <label>1</label>
    </ligand>
</feature>
<keyword evidence="3 9" id="KW-0479">Metal-binding</keyword>
<dbReference type="InterPro" id="IPR036264">
    <property type="entry name" value="Bact_exopeptidase_dim_dom"/>
</dbReference>
<keyword evidence="2" id="KW-0645">Protease</keyword>
<evidence type="ECO:0000256" key="6">
    <source>
        <dbReference type="ARBA" id="ARBA00023049"/>
    </source>
</evidence>
<feature type="binding site" evidence="9">
    <location>
        <position position="141"/>
    </location>
    <ligand>
        <name>Zn(2+)</name>
        <dbReference type="ChEBI" id="CHEBI:29105"/>
        <label>2</label>
    </ligand>
</feature>
<evidence type="ECO:0000256" key="5">
    <source>
        <dbReference type="ARBA" id="ARBA00022833"/>
    </source>
</evidence>
<dbReference type="SUPFAM" id="SSF53187">
    <property type="entry name" value="Zn-dependent exopeptidases"/>
    <property type="match status" value="1"/>
</dbReference>
<dbReference type="InterPro" id="IPR011650">
    <property type="entry name" value="Peptidase_M20_dimer"/>
</dbReference>
<keyword evidence="4" id="KW-0378">Hydrolase</keyword>
<comment type="similarity">
    <text evidence="1">Belongs to the peptidase M20B family.</text>
</comment>
<accession>A0A3D8J0Q0</accession>
<sequence length="409" mass="45346">MSYAKLQIENFFRYLSIPSQSDSNSSTLPSTQGQYALAQVLREELEALGLEDIKLQDNAILTAKLKGNTQGKSIGFCAHLDTVDVGLSPQIHPQILKFEGEALVLNAEKNIIFDPQKRPEIMKYKGEEIIFTDGTSVLGADDKSAIATIMTLLAYLKSENPPHTDIYVCFLPDEEVGLRGAKALELEDFPADLCFTIDCCEEGELVYETFNAGSAVVQIEGVTAHPMSAKGVLVNPTLVAIDIANCFDRLKTPENTEGYEGYIWVQELQSNQAQAKLTLNIRDHNKSKYESKKAYIKQVVELVQVKHPRAKITLEIADIYSNIADSMNEDNQEALSVLKEAFGKCNITPKIFPMRGGTDGSAFSSKGVFTPNFFTGAHNFHSIYEFLPFKAFYKSFEVARGIVEIVGRK</sequence>
<gene>
    <name evidence="11" type="primary">pepT</name>
    <name evidence="11" type="ORF">CQA58_03975</name>
</gene>
<evidence type="ECO:0000256" key="3">
    <source>
        <dbReference type="ARBA" id="ARBA00022723"/>
    </source>
</evidence>
<dbReference type="PANTHER" id="PTHR42994">
    <property type="entry name" value="PEPTIDASE T"/>
    <property type="match status" value="1"/>
</dbReference>
<feature type="active site" evidence="8">
    <location>
        <position position="81"/>
    </location>
</feature>
<dbReference type="GO" id="GO:0006518">
    <property type="term" value="P:peptide metabolic process"/>
    <property type="evidence" value="ECO:0007669"/>
    <property type="project" value="InterPro"/>
</dbReference>
<dbReference type="EMBL" id="NXLV01000005">
    <property type="protein sequence ID" value="RDU70943.1"/>
    <property type="molecule type" value="Genomic_DNA"/>
</dbReference>
<evidence type="ECO:0000256" key="4">
    <source>
        <dbReference type="ARBA" id="ARBA00022801"/>
    </source>
</evidence>
<evidence type="ECO:0000256" key="1">
    <source>
        <dbReference type="ARBA" id="ARBA00009692"/>
    </source>
</evidence>
<dbReference type="Pfam" id="PF01546">
    <property type="entry name" value="Peptidase_M20"/>
    <property type="match status" value="1"/>
</dbReference>
<dbReference type="GO" id="GO:0006508">
    <property type="term" value="P:proteolysis"/>
    <property type="evidence" value="ECO:0007669"/>
    <property type="project" value="UniProtKB-UniRule"/>
</dbReference>
<dbReference type="NCBIfam" id="NF003976">
    <property type="entry name" value="PRK05469.1"/>
    <property type="match status" value="1"/>
</dbReference>
<dbReference type="RefSeq" id="WP_115569432.1">
    <property type="nucleotide sequence ID" value="NZ_NXLV01000005.1"/>
</dbReference>